<reference evidence="5 6" key="1">
    <citation type="submission" date="2024-09" db="EMBL/GenBank/DDBJ databases">
        <title>The Natural Products Discovery Center: Release of the First 8490 Sequenced Strains for Exploring Actinobacteria Biosynthetic Diversity.</title>
        <authorList>
            <person name="Kalkreuter E."/>
            <person name="Kautsar S.A."/>
            <person name="Yang D."/>
            <person name="Bader C.D."/>
            <person name="Teijaro C.N."/>
            <person name="Fluegel L."/>
            <person name="Davis C.M."/>
            <person name="Simpson J.R."/>
            <person name="Lauterbach L."/>
            <person name="Steele A.D."/>
            <person name="Gui C."/>
            <person name="Meng S."/>
            <person name="Li G."/>
            <person name="Viehrig K."/>
            <person name="Ye F."/>
            <person name="Su P."/>
            <person name="Kiefer A.F."/>
            <person name="Nichols A."/>
            <person name="Cepeda A.J."/>
            <person name="Yan W."/>
            <person name="Fan B."/>
            <person name="Jiang Y."/>
            <person name="Adhikari A."/>
            <person name="Zheng C.-J."/>
            <person name="Schuster L."/>
            <person name="Cowan T.M."/>
            <person name="Smanski M.J."/>
            <person name="Chevrette M.G."/>
            <person name="De Carvalho L.P.S."/>
            <person name="Shen B."/>
        </authorList>
    </citation>
    <scope>NUCLEOTIDE SEQUENCE [LARGE SCALE GENOMIC DNA]</scope>
    <source>
        <strain evidence="5 6">NPDC056472</strain>
    </source>
</reference>
<keyword evidence="1" id="KW-0304">Gas vesicle</keyword>
<dbReference type="InterPro" id="IPR009430">
    <property type="entry name" value="GvpL/GvpF"/>
</dbReference>
<evidence type="ECO:0000313" key="5">
    <source>
        <dbReference type="EMBL" id="MFE5983690.1"/>
    </source>
</evidence>
<comment type="caution">
    <text evidence="5">The sequence shown here is derived from an EMBL/GenBank/DDBJ whole genome shotgun (WGS) entry which is preliminary data.</text>
</comment>
<evidence type="ECO:0000256" key="3">
    <source>
        <dbReference type="ARBA" id="ARBA00035643"/>
    </source>
</evidence>
<gene>
    <name evidence="5" type="ORF">ACFQ63_28860</name>
</gene>
<dbReference type="RefSeq" id="WP_386256027.1">
    <property type="nucleotide sequence ID" value="NZ_JBHTRV010000026.1"/>
</dbReference>
<sequence length="319" mass="33639">MNGEPSLIYVYAVTLPTQELRGRLAGVRGVGGTPVSLLPPADAGPAFVISQVPAGQWAEEALRSRFEDLAWLEDTARAHHHVIQFLTEHTTVLPLRLATLYQDGDRALEALREQQDTFTVRLALLAHHTEYGVKVYIATDKASADASADSHTQPTSSASAPSPGKAYLQARRAQHHAREDRYLQAGQAADRIAAIAARHATHTVRHPVQTGPLTRGENGENILNDAHLVPDDEAEAFRAALDQAGQDLPGIRIEVTGPWAPYSFAMPPTASTDTGADAGAGADADTDPDPDTGTDKDAGAGTGTDADAGADTDAPGARS</sequence>
<comment type="similarity">
    <text evidence="3">Belongs to the gas vesicle GvpF/GvpL family.</text>
</comment>
<organism evidence="5 6">
    <name type="scientific">Streptomyces wedmorensis</name>
    <dbReference type="NCBI Taxonomy" id="43759"/>
    <lineage>
        <taxon>Bacteria</taxon>
        <taxon>Bacillati</taxon>
        <taxon>Actinomycetota</taxon>
        <taxon>Actinomycetes</taxon>
        <taxon>Kitasatosporales</taxon>
        <taxon>Streptomycetaceae</taxon>
        <taxon>Streptomyces</taxon>
    </lineage>
</organism>
<evidence type="ECO:0000256" key="2">
    <source>
        <dbReference type="ARBA" id="ARBA00035108"/>
    </source>
</evidence>
<evidence type="ECO:0000313" key="6">
    <source>
        <dbReference type="Proteomes" id="UP001600424"/>
    </source>
</evidence>
<feature type="compositionally biased region" description="Low complexity" evidence="4">
    <location>
        <begin position="267"/>
        <end position="283"/>
    </location>
</feature>
<protein>
    <submittedName>
        <fullName evidence="5">GvpL/GvpF family gas vesicle protein</fullName>
    </submittedName>
</protein>
<evidence type="ECO:0000256" key="1">
    <source>
        <dbReference type="ARBA" id="ARBA00022987"/>
    </source>
</evidence>
<dbReference type="PANTHER" id="PTHR36852:SF1">
    <property type="entry name" value="PROTEIN GVPL 2"/>
    <property type="match status" value="1"/>
</dbReference>
<evidence type="ECO:0000256" key="4">
    <source>
        <dbReference type="SAM" id="MobiDB-lite"/>
    </source>
</evidence>
<proteinExistence type="inferred from homology"/>
<name>A0ABW6J197_STRWE</name>
<dbReference type="Proteomes" id="UP001600424">
    <property type="component" value="Unassembled WGS sequence"/>
</dbReference>
<accession>A0ABW6J197</accession>
<dbReference type="PANTHER" id="PTHR36852">
    <property type="entry name" value="PROTEIN GVPL 2"/>
    <property type="match status" value="1"/>
</dbReference>
<keyword evidence="6" id="KW-1185">Reference proteome</keyword>
<feature type="compositionally biased region" description="Low complexity" evidence="4">
    <location>
        <begin position="147"/>
        <end position="163"/>
    </location>
</feature>
<feature type="region of interest" description="Disordered" evidence="4">
    <location>
        <begin position="147"/>
        <end position="178"/>
    </location>
</feature>
<comment type="subcellular location">
    <subcellularLocation>
        <location evidence="2">Gas vesicle</location>
    </subcellularLocation>
</comment>
<feature type="region of interest" description="Disordered" evidence="4">
    <location>
        <begin position="264"/>
        <end position="319"/>
    </location>
</feature>
<feature type="compositionally biased region" description="Low complexity" evidence="4">
    <location>
        <begin position="303"/>
        <end position="319"/>
    </location>
</feature>
<dbReference type="Pfam" id="PF06386">
    <property type="entry name" value="GvpL_GvpF"/>
    <property type="match status" value="1"/>
</dbReference>
<dbReference type="EMBL" id="JBHTRV010000026">
    <property type="protein sequence ID" value="MFE5983690.1"/>
    <property type="molecule type" value="Genomic_DNA"/>
</dbReference>